<keyword evidence="3" id="KW-0812">Transmembrane</keyword>
<dbReference type="RefSeq" id="WP_386715202.1">
    <property type="nucleotide sequence ID" value="NZ_JBHRSZ010000001.1"/>
</dbReference>
<feature type="transmembrane region" description="Helical" evidence="3">
    <location>
        <begin position="509"/>
        <end position="528"/>
    </location>
</feature>
<evidence type="ECO:0000256" key="1">
    <source>
        <dbReference type="SAM" id="Coils"/>
    </source>
</evidence>
<feature type="region of interest" description="Disordered" evidence="2">
    <location>
        <begin position="886"/>
        <end position="907"/>
    </location>
</feature>
<proteinExistence type="predicted"/>
<name>A0ABV7H7Q0_9GAMM</name>
<dbReference type="EMBL" id="JBHRSZ010000001">
    <property type="protein sequence ID" value="MFC3149732.1"/>
    <property type="molecule type" value="Genomic_DNA"/>
</dbReference>
<evidence type="ECO:0000259" key="4">
    <source>
        <dbReference type="Pfam" id="PF25800"/>
    </source>
</evidence>
<keyword evidence="3" id="KW-0472">Membrane</keyword>
<accession>A0ABV7H7Q0</accession>
<keyword evidence="3" id="KW-1133">Transmembrane helix</keyword>
<dbReference type="InterPro" id="IPR057840">
    <property type="entry name" value="FimV_N"/>
</dbReference>
<dbReference type="NCBIfam" id="TIGR03505">
    <property type="entry name" value="FimV_core"/>
    <property type="match status" value="1"/>
</dbReference>
<sequence length="1131" mass="121302">MKLRKLTSALVAAGALSSPFALGLGLGDISLKSSLNQPLQAEIKLLQTRELAEEEILPSLASEEEFNRAGVERFFFLSNIDFDVELSGKGDGSLLLTTKQTIQEPFLNFLVEVNWPNGRVLREYTVLLDPPVYEDTAPAIVVTPQTKASTKPMMDAEKQVVEAKHSRAVVTPVSQSDSRVSNGTFGPVSASDTLWNIAIEVRPDRSVTVQQTMMAIRELNPNAFVAGNINKIKKGSVLRVPTLDQIQGWTQGSAVQEVAAHNKRYQQSIHPEQTGQVQLSGVDHSLQSTTMKPEEARLKIVRSEEASAAIGAASGDQSGEGAELETIQNELAITQENLDKANRENEKLSARIEALEERMSKLSRLVTLKDTQMAELQMAASDQMTEMGDMAGQDEVEQDASDMPAAAMPGDGMSEDMASEELMTPSEDMPATDDGMTDEVASAEDAVSDMTEMADGMSDMASTDPVEESIASTSPEAVDNKPVIKLDDPVAPMQQPQQGLLDKILGNPVWLAAIGAGALLFVILLFMMSRRSYQRENELADVVDQDTVAGKTSSDIADEELNAIDQELDDLDLESKGFGQVSLDGDDNLEVDDVVARADSYIAYGQFDNATNLLDEAINSEPSRIDLRLKMLEVYAEMQDTQGFERQKQEIINLGADDVLGQINVLEQKLPGSIGGDSPTVNAFDSGESLVADGASEFDLSSDSDDANDDFSYSLEDLESELASDLSGDSESAGMSSLSGESDDLGDLEFNLDEELGLAEESPTETEKDLSSGDEFSLNIDLDDTEVSESVVDNVDSGLESLDDLEMSGFESDLESAEKDSDELAGLGVSADLEAESAELSLDSSLDLEESADEFELDVPAVEDNVIEATASTETDELSIDMDAVESVSDEASGIDNTAETADLDMDSDLEDLAKSLGVDSADEVDLDAELASASETEVSALDVSETALDETAVEGADTELQESEFDLPEEEISLDGSTELTDMADDMSLASSVDAVEAAETVSEDLGDLTLDESLDVAEVEGEVVDELSLDELSLNQNGADVPDVEDSAEAEEVEITGESSADDLVKADLNEEELDFYVGTDEVATKLDLARAYVDMGDVDGAKDILEEVIVEGNEDQKTEATELLNGLS</sequence>
<feature type="compositionally biased region" description="Acidic residues" evidence="2">
    <location>
        <begin position="809"/>
        <end position="823"/>
    </location>
</feature>
<dbReference type="InterPro" id="IPR038440">
    <property type="entry name" value="FimV_C_sf"/>
</dbReference>
<keyword evidence="6" id="KW-1185">Reference proteome</keyword>
<feature type="compositionally biased region" description="Low complexity" evidence="2">
    <location>
        <begin position="723"/>
        <end position="740"/>
    </location>
</feature>
<dbReference type="InterPro" id="IPR020012">
    <property type="entry name" value="LysM_FimV"/>
</dbReference>
<feature type="region of interest" description="Disordered" evidence="2">
    <location>
        <begin position="759"/>
        <end position="789"/>
    </location>
</feature>
<dbReference type="Gene3D" id="1.20.58.2200">
    <property type="match status" value="1"/>
</dbReference>
<keyword evidence="1" id="KW-0175">Coiled coil</keyword>
<protein>
    <submittedName>
        <fullName evidence="5">FimV/HubP family polar landmark protein</fullName>
    </submittedName>
</protein>
<reference evidence="6" key="1">
    <citation type="journal article" date="2019" name="Int. J. Syst. Evol. Microbiol.">
        <title>The Global Catalogue of Microorganisms (GCM) 10K type strain sequencing project: providing services to taxonomists for standard genome sequencing and annotation.</title>
        <authorList>
            <consortium name="The Broad Institute Genomics Platform"/>
            <consortium name="The Broad Institute Genome Sequencing Center for Infectious Disease"/>
            <person name="Wu L."/>
            <person name="Ma J."/>
        </authorList>
    </citation>
    <scope>NUCLEOTIDE SEQUENCE [LARGE SCALE GENOMIC DNA]</scope>
    <source>
        <strain evidence="6">KCTC 52438</strain>
    </source>
</reference>
<comment type="caution">
    <text evidence="5">The sequence shown here is derived from an EMBL/GenBank/DDBJ whole genome shotgun (WGS) entry which is preliminary data.</text>
</comment>
<dbReference type="Pfam" id="PF25800">
    <property type="entry name" value="FimV_N"/>
    <property type="match status" value="1"/>
</dbReference>
<evidence type="ECO:0000313" key="6">
    <source>
        <dbReference type="Proteomes" id="UP001595476"/>
    </source>
</evidence>
<evidence type="ECO:0000256" key="3">
    <source>
        <dbReference type="SAM" id="Phobius"/>
    </source>
</evidence>
<gene>
    <name evidence="5" type="ORF">ACFOEK_01690</name>
</gene>
<feature type="coiled-coil region" evidence="1">
    <location>
        <begin position="324"/>
        <end position="365"/>
    </location>
</feature>
<dbReference type="NCBIfam" id="TIGR03504">
    <property type="entry name" value="FimV_Cterm"/>
    <property type="match status" value="1"/>
</dbReference>
<dbReference type="Proteomes" id="UP001595476">
    <property type="component" value="Unassembled WGS sequence"/>
</dbReference>
<feature type="domain" description="FimV N-terminal" evidence="4">
    <location>
        <begin position="24"/>
        <end position="131"/>
    </location>
</feature>
<feature type="region of interest" description="Disordered" evidence="2">
    <location>
        <begin position="719"/>
        <end position="746"/>
    </location>
</feature>
<evidence type="ECO:0000256" key="2">
    <source>
        <dbReference type="SAM" id="MobiDB-lite"/>
    </source>
</evidence>
<organism evidence="5 6">
    <name type="scientific">Litoribrevibacter euphylliae</name>
    <dbReference type="NCBI Taxonomy" id="1834034"/>
    <lineage>
        <taxon>Bacteria</taxon>
        <taxon>Pseudomonadati</taxon>
        <taxon>Pseudomonadota</taxon>
        <taxon>Gammaproteobacteria</taxon>
        <taxon>Oceanospirillales</taxon>
        <taxon>Oceanospirillaceae</taxon>
        <taxon>Litoribrevibacter</taxon>
    </lineage>
</organism>
<feature type="region of interest" description="Disordered" evidence="2">
    <location>
        <begin position="809"/>
        <end position="830"/>
    </location>
</feature>
<evidence type="ECO:0000313" key="5">
    <source>
        <dbReference type="EMBL" id="MFC3149732.1"/>
    </source>
</evidence>
<dbReference type="InterPro" id="IPR020011">
    <property type="entry name" value="FimV_C"/>
</dbReference>